<evidence type="ECO:0000256" key="7">
    <source>
        <dbReference type="ARBA" id="ARBA00022741"/>
    </source>
</evidence>
<dbReference type="EMBL" id="DVMY01000069">
    <property type="protein sequence ID" value="HIU37453.1"/>
    <property type="molecule type" value="Genomic_DNA"/>
</dbReference>
<dbReference type="Pfam" id="PF17854">
    <property type="entry name" value="FtsK_alpha"/>
    <property type="match status" value="1"/>
</dbReference>
<feature type="domain" description="FtsK" evidence="18">
    <location>
        <begin position="454"/>
        <end position="663"/>
    </location>
</feature>
<dbReference type="GO" id="GO:0005886">
    <property type="term" value="C:plasma membrane"/>
    <property type="evidence" value="ECO:0007669"/>
    <property type="project" value="UniProtKB-SubCell"/>
</dbReference>
<evidence type="ECO:0000256" key="17">
    <source>
        <dbReference type="SAM" id="Phobius"/>
    </source>
</evidence>
<dbReference type="PROSITE" id="PS50901">
    <property type="entry name" value="FTSK"/>
    <property type="match status" value="1"/>
</dbReference>
<keyword evidence="11" id="KW-0238">DNA-binding</keyword>
<dbReference type="Pfam" id="PF09397">
    <property type="entry name" value="FtsK_gamma"/>
    <property type="match status" value="1"/>
</dbReference>
<accession>A0A9D1LEA2</accession>
<dbReference type="GO" id="GO:0005524">
    <property type="term" value="F:ATP binding"/>
    <property type="evidence" value="ECO:0007669"/>
    <property type="project" value="UniProtKB-UniRule"/>
</dbReference>
<evidence type="ECO:0000256" key="6">
    <source>
        <dbReference type="ARBA" id="ARBA00022692"/>
    </source>
</evidence>
<evidence type="ECO:0000256" key="10">
    <source>
        <dbReference type="ARBA" id="ARBA00022989"/>
    </source>
</evidence>
<dbReference type="Proteomes" id="UP000824083">
    <property type="component" value="Unassembled WGS sequence"/>
</dbReference>
<dbReference type="Gene3D" id="3.40.50.300">
    <property type="entry name" value="P-loop containing nucleotide triphosphate hydrolases"/>
    <property type="match status" value="1"/>
</dbReference>
<dbReference type="InterPro" id="IPR002543">
    <property type="entry name" value="FtsK_dom"/>
</dbReference>
<feature type="transmembrane region" description="Helical" evidence="17">
    <location>
        <begin position="55"/>
        <end position="74"/>
    </location>
</feature>
<evidence type="ECO:0000256" key="5">
    <source>
        <dbReference type="ARBA" id="ARBA00022618"/>
    </source>
</evidence>
<keyword evidence="8" id="KW-0159">Chromosome partition</keyword>
<dbReference type="GO" id="GO:0007059">
    <property type="term" value="P:chromosome segregation"/>
    <property type="evidence" value="ECO:0007669"/>
    <property type="project" value="UniProtKB-KW"/>
</dbReference>
<dbReference type="InterPro" id="IPR050206">
    <property type="entry name" value="FtsK/SpoIIIE/SftA"/>
</dbReference>
<evidence type="ECO:0000256" key="1">
    <source>
        <dbReference type="ARBA" id="ARBA00004533"/>
    </source>
</evidence>
<evidence type="ECO:0000256" key="11">
    <source>
        <dbReference type="ARBA" id="ARBA00023125"/>
    </source>
</evidence>
<feature type="transmembrane region" description="Helical" evidence="17">
    <location>
        <begin position="94"/>
        <end position="117"/>
    </location>
</feature>
<evidence type="ECO:0000313" key="19">
    <source>
        <dbReference type="EMBL" id="HIU37453.1"/>
    </source>
</evidence>
<evidence type="ECO:0000256" key="2">
    <source>
        <dbReference type="ARBA" id="ARBA00004651"/>
    </source>
</evidence>
<keyword evidence="13" id="KW-0131">Cell cycle</keyword>
<evidence type="ECO:0000259" key="18">
    <source>
        <dbReference type="PROSITE" id="PS50901"/>
    </source>
</evidence>
<dbReference type="InterPro" id="IPR036390">
    <property type="entry name" value="WH_DNA-bd_sf"/>
</dbReference>
<evidence type="ECO:0000256" key="15">
    <source>
        <dbReference type="PROSITE-ProRule" id="PRU00289"/>
    </source>
</evidence>
<feature type="compositionally biased region" description="Polar residues" evidence="16">
    <location>
        <begin position="254"/>
        <end position="263"/>
    </location>
</feature>
<evidence type="ECO:0000256" key="9">
    <source>
        <dbReference type="ARBA" id="ARBA00022840"/>
    </source>
</evidence>
<feature type="region of interest" description="Disordered" evidence="16">
    <location>
        <begin position="254"/>
        <end position="290"/>
    </location>
</feature>
<feature type="binding site" evidence="15">
    <location>
        <begin position="471"/>
        <end position="478"/>
    </location>
    <ligand>
        <name>ATP</name>
        <dbReference type="ChEBI" id="CHEBI:30616"/>
    </ligand>
</feature>
<evidence type="ECO:0000256" key="4">
    <source>
        <dbReference type="ARBA" id="ARBA00022475"/>
    </source>
</evidence>
<dbReference type="SMART" id="SM00843">
    <property type="entry name" value="Ftsk_gamma"/>
    <property type="match status" value="1"/>
</dbReference>
<dbReference type="InterPro" id="IPR018541">
    <property type="entry name" value="Ftsk_gamma"/>
</dbReference>
<sequence length="809" mass="88511">MKKPALIKEKTKKNILQPLTRKSSRKKEPAVTVGAVVNDPVVVDDSRKKVKLGSVVGVCLLIVSVLYILMLISYNQGDPSFTHAAPRVTPKNWIGLLGAWVSDIALFALGWSAYWLFPVGLMSAWRAVSPKYRKPAFGKIVHLFGLAVLLCASTSLEALRLYYLAEPLPGLAGGILGQAVMLACVPMVGSLGLTLLMVVFAMCGAAVFFDFSWLNVAEKLGMRLDRLWHFFTDRHEAKVEEKKAKSVQEELVQQFNPEQSQAKPSEPSEIVPEAAAEAPSAAPAQTPRPVINPQAKVKKSEVAFEAQQDPLFEDTAQPIRPSLRLFDPAGNSGPSIDKASLAVMSGLIESKLASYGVSVKVKAANPGPVVTRYEIELAEGVKSSSVKSLESDLARVLSVQSVRVLDTVPNTPYMGIEVPNPRRQLVRISELLGSQDFAKSKALLPLCLGKRITGEPFVVDLAKMPHLLVAGTTGSGKSVGVNSMILSLLYKFEPSELRLILIDPKKVEFAYYEDIPHLLCPVVDQMNEAKHGLQWCVKEMERRYKLAHSIKVRNLESYNAKVKEARKAGAPLMNPLAKNAGEEVELEELPYIVVVVDELADLLMIDKKGVEESLIRLAQKARAAGIHLILATQRPSADVISGLLRTNIPSRAAFQVATGSDSRIILDQTGAENLLGNGDFLFKMPSLQVLERIQGAFVTDEELERVTQSLREMAKPNYVDDVLVSEEEEETEAAEPRGTNGGRKDPLFDKAVQIVIESNKCSVTYLQRRLGVGYPRAANIVEDMEAEGIVSPADSSGRRTINARNNEDL</sequence>
<organism evidence="19 20">
    <name type="scientific">Candidatus Aphodousia faecigallinarum</name>
    <dbReference type="NCBI Taxonomy" id="2840677"/>
    <lineage>
        <taxon>Bacteria</taxon>
        <taxon>Pseudomonadati</taxon>
        <taxon>Pseudomonadota</taxon>
        <taxon>Betaproteobacteria</taxon>
        <taxon>Burkholderiales</taxon>
        <taxon>Sutterellaceae</taxon>
        <taxon>Sutterellaceae incertae sedis</taxon>
        <taxon>Candidatus Aphodousia</taxon>
    </lineage>
</organism>
<dbReference type="PANTHER" id="PTHR22683">
    <property type="entry name" value="SPORULATION PROTEIN RELATED"/>
    <property type="match status" value="1"/>
</dbReference>
<comment type="similarity">
    <text evidence="3">Belongs to the FtsK/SpoIIIE/SftA family.</text>
</comment>
<protein>
    <submittedName>
        <fullName evidence="19">DNA translocase FtsK 4TM domain-containing protein</fullName>
    </submittedName>
</protein>
<keyword evidence="10 17" id="KW-1133">Transmembrane helix</keyword>
<feature type="transmembrane region" description="Helical" evidence="17">
    <location>
        <begin position="195"/>
        <end position="214"/>
    </location>
</feature>
<dbReference type="InterPro" id="IPR025199">
    <property type="entry name" value="FtsK_4TM"/>
</dbReference>
<keyword evidence="5" id="KW-0132">Cell division</keyword>
<dbReference type="PANTHER" id="PTHR22683:SF41">
    <property type="entry name" value="DNA TRANSLOCASE FTSK"/>
    <property type="match status" value="1"/>
</dbReference>
<evidence type="ECO:0000313" key="20">
    <source>
        <dbReference type="Proteomes" id="UP000824083"/>
    </source>
</evidence>
<evidence type="ECO:0000256" key="13">
    <source>
        <dbReference type="ARBA" id="ARBA00023306"/>
    </source>
</evidence>
<keyword evidence="7 15" id="KW-0547">Nucleotide-binding</keyword>
<comment type="caution">
    <text evidence="19">The sequence shown here is derived from an EMBL/GenBank/DDBJ whole genome shotgun (WGS) entry which is preliminary data.</text>
</comment>
<comment type="subcellular location">
    <subcellularLocation>
        <location evidence="1">Cell inner membrane</location>
    </subcellularLocation>
    <subcellularLocation>
        <location evidence="2">Cell membrane</location>
        <topology evidence="2">Multi-pass membrane protein</topology>
    </subcellularLocation>
</comment>
<evidence type="ECO:0000256" key="8">
    <source>
        <dbReference type="ARBA" id="ARBA00022829"/>
    </source>
</evidence>
<evidence type="ECO:0000256" key="16">
    <source>
        <dbReference type="SAM" id="MobiDB-lite"/>
    </source>
</evidence>
<keyword evidence="12 17" id="KW-0472">Membrane</keyword>
<dbReference type="Pfam" id="PF13491">
    <property type="entry name" value="FtsK_4TM"/>
    <property type="match status" value="1"/>
</dbReference>
<feature type="compositionally biased region" description="Low complexity" evidence="16">
    <location>
        <begin position="264"/>
        <end position="284"/>
    </location>
</feature>
<dbReference type="Gene3D" id="3.30.980.40">
    <property type="match status" value="1"/>
</dbReference>
<name>A0A9D1LEA2_9BURK</name>
<dbReference type="GO" id="GO:0003677">
    <property type="term" value="F:DNA binding"/>
    <property type="evidence" value="ECO:0007669"/>
    <property type="project" value="UniProtKB-KW"/>
</dbReference>
<dbReference type="SUPFAM" id="SSF52540">
    <property type="entry name" value="P-loop containing nucleoside triphosphate hydrolases"/>
    <property type="match status" value="1"/>
</dbReference>
<proteinExistence type="inferred from homology"/>
<dbReference type="SUPFAM" id="SSF46785">
    <property type="entry name" value="Winged helix' DNA-binding domain"/>
    <property type="match status" value="1"/>
</dbReference>
<evidence type="ECO:0000256" key="14">
    <source>
        <dbReference type="ARBA" id="ARBA00024784"/>
    </source>
</evidence>
<evidence type="ECO:0000256" key="12">
    <source>
        <dbReference type="ARBA" id="ARBA00023136"/>
    </source>
</evidence>
<keyword evidence="4" id="KW-1003">Cell membrane</keyword>
<dbReference type="CDD" id="cd01127">
    <property type="entry name" value="TrwB_TraG_TraD_VirD4"/>
    <property type="match status" value="1"/>
</dbReference>
<reference evidence="19" key="1">
    <citation type="submission" date="2020-10" db="EMBL/GenBank/DDBJ databases">
        <authorList>
            <person name="Gilroy R."/>
        </authorList>
    </citation>
    <scope>NUCLEOTIDE SEQUENCE</scope>
    <source>
        <strain evidence="19">7463</strain>
    </source>
</reference>
<dbReference type="AlphaFoldDB" id="A0A9D1LEA2"/>
<reference evidence="19" key="2">
    <citation type="journal article" date="2021" name="PeerJ">
        <title>Extensive microbial diversity within the chicken gut microbiome revealed by metagenomics and culture.</title>
        <authorList>
            <person name="Gilroy R."/>
            <person name="Ravi A."/>
            <person name="Getino M."/>
            <person name="Pursley I."/>
            <person name="Horton D.L."/>
            <person name="Alikhan N.F."/>
            <person name="Baker D."/>
            <person name="Gharbi K."/>
            <person name="Hall N."/>
            <person name="Watson M."/>
            <person name="Adriaenssens E.M."/>
            <person name="Foster-Nyarko E."/>
            <person name="Jarju S."/>
            <person name="Secka A."/>
            <person name="Antonio M."/>
            <person name="Oren A."/>
            <person name="Chaudhuri R.R."/>
            <person name="La Ragione R."/>
            <person name="Hildebrand F."/>
            <person name="Pallen M.J."/>
        </authorList>
    </citation>
    <scope>NUCLEOTIDE SEQUENCE</scope>
    <source>
        <strain evidence="19">7463</strain>
    </source>
</reference>
<dbReference type="Gene3D" id="1.10.10.10">
    <property type="entry name" value="Winged helix-like DNA-binding domain superfamily/Winged helix DNA-binding domain"/>
    <property type="match status" value="1"/>
</dbReference>
<gene>
    <name evidence="19" type="ORF">IAC56_04190</name>
</gene>
<dbReference type="InterPro" id="IPR041027">
    <property type="entry name" value="FtsK_alpha"/>
</dbReference>
<evidence type="ECO:0000256" key="3">
    <source>
        <dbReference type="ARBA" id="ARBA00006474"/>
    </source>
</evidence>
<dbReference type="Pfam" id="PF01580">
    <property type="entry name" value="FtsK_SpoIIIE"/>
    <property type="match status" value="1"/>
</dbReference>
<comment type="function">
    <text evidence="14">Essential cell division protein that coordinates cell division and chromosome segregation. The N-terminus is involved in assembly of the cell-division machinery. The C-terminus functions as a DNA motor that moves dsDNA in an ATP-dependent manner towards the dif recombination site, which is located within the replication terminus region. Translocation stops specifically at Xer-dif sites, where FtsK interacts with the Xer recombinase, allowing activation of chromosome unlinking by recombination. FtsK orienting polar sequences (KOPS) guide the direction of DNA translocation. FtsK can remove proteins from DNA as it translocates, but translocation stops specifically at XerCD-dif site, thereby preventing removal of XerC and XerD from dif.</text>
</comment>
<feature type="transmembrane region" description="Helical" evidence="17">
    <location>
        <begin position="168"/>
        <end position="188"/>
    </location>
</feature>
<keyword evidence="9 15" id="KW-0067">ATP-binding</keyword>
<dbReference type="InterPro" id="IPR036388">
    <property type="entry name" value="WH-like_DNA-bd_sf"/>
</dbReference>
<dbReference type="InterPro" id="IPR027417">
    <property type="entry name" value="P-loop_NTPase"/>
</dbReference>
<feature type="transmembrane region" description="Helical" evidence="17">
    <location>
        <begin position="137"/>
        <end position="156"/>
    </location>
</feature>
<feature type="region of interest" description="Disordered" evidence="16">
    <location>
        <begin position="725"/>
        <end position="745"/>
    </location>
</feature>
<dbReference type="GO" id="GO:0051301">
    <property type="term" value="P:cell division"/>
    <property type="evidence" value="ECO:0007669"/>
    <property type="project" value="UniProtKB-KW"/>
</dbReference>
<keyword evidence="6 17" id="KW-0812">Transmembrane</keyword>